<accession>A0ABW3DHE9</accession>
<dbReference type="EMBL" id="JBHTHX010000025">
    <property type="protein sequence ID" value="MFD0883316.1"/>
    <property type="molecule type" value="Genomic_DNA"/>
</dbReference>
<dbReference type="Proteomes" id="UP001597024">
    <property type="component" value="Unassembled WGS sequence"/>
</dbReference>
<dbReference type="Gene3D" id="3.40.50.720">
    <property type="entry name" value="NAD(P)-binding Rossmann-like Domain"/>
    <property type="match status" value="1"/>
</dbReference>
<name>A0ABW3DHE9_9ACTN</name>
<protein>
    <submittedName>
        <fullName evidence="2">Saccharopine dehydrogenase NADP-binding domain-containing protein</fullName>
    </submittedName>
</protein>
<gene>
    <name evidence="2" type="ORF">ACFQ08_01915</name>
</gene>
<comment type="caution">
    <text evidence="2">The sequence shown here is derived from an EMBL/GenBank/DDBJ whole genome shotgun (WGS) entry which is preliminary data.</text>
</comment>
<dbReference type="InterPro" id="IPR036291">
    <property type="entry name" value="NAD(P)-bd_dom_sf"/>
</dbReference>
<evidence type="ECO:0000313" key="3">
    <source>
        <dbReference type="Proteomes" id="UP001597024"/>
    </source>
</evidence>
<keyword evidence="3" id="KW-1185">Reference proteome</keyword>
<evidence type="ECO:0000259" key="1">
    <source>
        <dbReference type="Pfam" id="PF03435"/>
    </source>
</evidence>
<organism evidence="2 3">
    <name type="scientific">Streptosporangium algeriense</name>
    <dbReference type="NCBI Taxonomy" id="1682748"/>
    <lineage>
        <taxon>Bacteria</taxon>
        <taxon>Bacillati</taxon>
        <taxon>Actinomycetota</taxon>
        <taxon>Actinomycetes</taxon>
        <taxon>Streptosporangiales</taxon>
        <taxon>Streptosporangiaceae</taxon>
        <taxon>Streptosporangium</taxon>
    </lineage>
</organism>
<dbReference type="Pfam" id="PF03435">
    <property type="entry name" value="Sacchrp_dh_NADP"/>
    <property type="match status" value="1"/>
</dbReference>
<dbReference type="SUPFAM" id="SSF51735">
    <property type="entry name" value="NAD(P)-binding Rossmann-fold domains"/>
    <property type="match status" value="1"/>
</dbReference>
<feature type="domain" description="Saccharopine dehydrogenase NADP binding" evidence="1">
    <location>
        <begin position="2"/>
        <end position="80"/>
    </location>
</feature>
<proteinExistence type="predicted"/>
<dbReference type="InterPro" id="IPR005097">
    <property type="entry name" value="Sacchrp_dh_NADP-bd"/>
</dbReference>
<sequence>MLIIGLGNMGERLAYRLGESGRVRHLVLAGRSRETVTAIAGTAASISGCTVEPVEVNATRRDEVADLLIRKRPDLVVQCAAVRGPWALAGREDAAAMAVVNGGLGLRLPYQLPVPLAVMQATRDVGFTGPVANLSFPDVTGPVLARLGLAPTLGLGNAAMIQLRVRAALHAARADAGNSPIRVIGHHSQLLGVMRSSEPADPADRCLVFLGEDGRREDKLAYQAPPLVPGLRYNEVTAAATIPVLHALLPGSAPLRWSTASPGGLPGGYPVRIDNGTITLDLPPGVDEAEAIAFNEKQACGDGVERIDDDGTVHFTEAARAAVADLDPRLAEPLSVADLEQRARRLDALLM</sequence>
<reference evidence="3" key="1">
    <citation type="journal article" date="2019" name="Int. J. Syst. Evol. Microbiol.">
        <title>The Global Catalogue of Microorganisms (GCM) 10K type strain sequencing project: providing services to taxonomists for standard genome sequencing and annotation.</title>
        <authorList>
            <consortium name="The Broad Institute Genomics Platform"/>
            <consortium name="The Broad Institute Genome Sequencing Center for Infectious Disease"/>
            <person name="Wu L."/>
            <person name="Ma J."/>
        </authorList>
    </citation>
    <scope>NUCLEOTIDE SEQUENCE [LARGE SCALE GENOMIC DNA]</scope>
    <source>
        <strain evidence="3">CCUG 62974</strain>
    </source>
</reference>
<evidence type="ECO:0000313" key="2">
    <source>
        <dbReference type="EMBL" id="MFD0883316.1"/>
    </source>
</evidence>